<dbReference type="EMBL" id="JAVFKD010000014">
    <property type="protein sequence ID" value="KAK5991454.1"/>
    <property type="molecule type" value="Genomic_DNA"/>
</dbReference>
<keyword evidence="1" id="KW-0732">Signal</keyword>
<dbReference type="Proteomes" id="UP001338125">
    <property type="component" value="Unassembled WGS sequence"/>
</dbReference>
<comment type="caution">
    <text evidence="2">The sequence shown here is derived from an EMBL/GenBank/DDBJ whole genome shotgun (WGS) entry which is preliminary data.</text>
</comment>
<reference evidence="2 3" key="1">
    <citation type="submission" date="2024-01" db="EMBL/GenBank/DDBJ databases">
        <title>Complete genome of Cladobotryum mycophilum ATHUM6906.</title>
        <authorList>
            <person name="Christinaki A.C."/>
            <person name="Myridakis A.I."/>
            <person name="Kouvelis V.N."/>
        </authorList>
    </citation>
    <scope>NUCLEOTIDE SEQUENCE [LARGE SCALE GENOMIC DNA]</scope>
    <source>
        <strain evidence="2 3">ATHUM6906</strain>
    </source>
</reference>
<accession>A0ABR0SH04</accession>
<protein>
    <submittedName>
        <fullName evidence="2">Uncharacterized protein</fullName>
    </submittedName>
</protein>
<evidence type="ECO:0000313" key="3">
    <source>
        <dbReference type="Proteomes" id="UP001338125"/>
    </source>
</evidence>
<feature type="signal peptide" evidence="1">
    <location>
        <begin position="1"/>
        <end position="21"/>
    </location>
</feature>
<proteinExistence type="predicted"/>
<evidence type="ECO:0000256" key="1">
    <source>
        <dbReference type="SAM" id="SignalP"/>
    </source>
</evidence>
<gene>
    <name evidence="2" type="ORF">PT974_09736</name>
</gene>
<feature type="chain" id="PRO_5045832032" evidence="1">
    <location>
        <begin position="22"/>
        <end position="155"/>
    </location>
</feature>
<keyword evidence="3" id="KW-1185">Reference proteome</keyword>
<evidence type="ECO:0000313" key="2">
    <source>
        <dbReference type="EMBL" id="KAK5991454.1"/>
    </source>
</evidence>
<sequence length="155" mass="16145">MLFFKHSITLFTALTIAPALGIPVAGFPDISGVSGAVGSTVGSLNSKGGIPVVVEIIRNLDIIQIAKKVSDATGIDIATSINYVTIIIDRIKAHPEIVRDPVCGALFDILSGATNILNPITASIAQLLHKIFGGDTASIFPKVDLKKLLTACPEA</sequence>
<organism evidence="2 3">
    <name type="scientific">Cladobotryum mycophilum</name>
    <dbReference type="NCBI Taxonomy" id="491253"/>
    <lineage>
        <taxon>Eukaryota</taxon>
        <taxon>Fungi</taxon>
        <taxon>Dikarya</taxon>
        <taxon>Ascomycota</taxon>
        <taxon>Pezizomycotina</taxon>
        <taxon>Sordariomycetes</taxon>
        <taxon>Hypocreomycetidae</taxon>
        <taxon>Hypocreales</taxon>
        <taxon>Hypocreaceae</taxon>
        <taxon>Cladobotryum</taxon>
    </lineage>
</organism>
<name>A0ABR0SH04_9HYPO</name>